<evidence type="ECO:0000313" key="8">
    <source>
        <dbReference type="Proteomes" id="UP001050975"/>
    </source>
</evidence>
<dbReference type="EMBL" id="BLAY01000023">
    <property type="protein sequence ID" value="GET37136.1"/>
    <property type="molecule type" value="Genomic_DNA"/>
</dbReference>
<feature type="domain" description="Cas12f1-like TNB" evidence="6">
    <location>
        <begin position="285"/>
        <end position="344"/>
    </location>
</feature>
<protein>
    <submittedName>
        <fullName evidence="7">ISSoc7, transposase</fullName>
    </submittedName>
</protein>
<evidence type="ECO:0000256" key="2">
    <source>
        <dbReference type="ARBA" id="ARBA00022578"/>
    </source>
</evidence>
<keyword evidence="3" id="KW-0238">DNA-binding</keyword>
<accession>A0AAV3X921</accession>
<comment type="caution">
    <text evidence="7">The sequence shown here is derived from an EMBL/GenBank/DDBJ whole genome shotgun (WGS) entry which is preliminary data.</text>
</comment>
<keyword evidence="2" id="KW-0815">Transposition</keyword>
<evidence type="ECO:0000259" key="6">
    <source>
        <dbReference type="Pfam" id="PF07282"/>
    </source>
</evidence>
<proteinExistence type="inferred from homology"/>
<feature type="domain" description="Probable transposase IS891/IS1136/IS1341" evidence="5">
    <location>
        <begin position="156"/>
        <end position="251"/>
    </location>
</feature>
<dbReference type="AlphaFoldDB" id="A0AAV3X921"/>
<dbReference type="GO" id="GO:0032196">
    <property type="term" value="P:transposition"/>
    <property type="evidence" value="ECO:0007669"/>
    <property type="project" value="UniProtKB-KW"/>
</dbReference>
<comment type="similarity">
    <text evidence="1">In the C-terminal section; belongs to the transposase 35 family.</text>
</comment>
<dbReference type="NCBIfam" id="NF040570">
    <property type="entry name" value="guided_TnpB"/>
    <property type="match status" value="1"/>
</dbReference>
<evidence type="ECO:0000313" key="7">
    <source>
        <dbReference type="EMBL" id="GET37136.1"/>
    </source>
</evidence>
<dbReference type="InterPro" id="IPR010095">
    <property type="entry name" value="Cas12f1-like_TNB"/>
</dbReference>
<dbReference type="GO" id="GO:0006310">
    <property type="term" value="P:DNA recombination"/>
    <property type="evidence" value="ECO:0007669"/>
    <property type="project" value="UniProtKB-KW"/>
</dbReference>
<keyword evidence="8" id="KW-1185">Reference proteome</keyword>
<gene>
    <name evidence="7" type="ORF">MiSe_18890</name>
</gene>
<evidence type="ECO:0000256" key="4">
    <source>
        <dbReference type="ARBA" id="ARBA00023172"/>
    </source>
</evidence>
<reference evidence="7" key="1">
    <citation type="submission" date="2019-10" db="EMBL/GenBank/DDBJ databases">
        <title>Draft genome sequece of Microseira wollei NIES-4236.</title>
        <authorList>
            <person name="Yamaguchi H."/>
            <person name="Suzuki S."/>
            <person name="Kawachi M."/>
        </authorList>
    </citation>
    <scope>NUCLEOTIDE SEQUENCE</scope>
    <source>
        <strain evidence="7">NIES-4236</strain>
    </source>
</reference>
<dbReference type="Pfam" id="PF07282">
    <property type="entry name" value="Cas12f1-like_TNB"/>
    <property type="match status" value="1"/>
</dbReference>
<sequence length="422" mass="49238">MQAKCRGLYKWWIGKLRHGLRWKLYEAKKSLQDSKQHDRELNQVYGKLLAEVYFRIDKAMQAFYQRVKIGETPGFPRFRPRHAFFTLCYPASYLKVENNHIILPTGGKGKNKLFPNIQAFLTEQPPEKFKEVAVSRDSRGNYYCSFVYETSCSSLDQGGTVAFDLGVKTLAVGVNEQGRNYQIGGFKGNGWFNKQLDKIRSKRDKCNKGSRRYLYLSKIYQRVSEKRRNKQLDSLHKASSLIAYKLAESAVVIGEKSVRQMAMQSENKWLNRAVFNDWGLYQFVQLKYKCFLAGKKLQVLSERNTSKTCYRCGHSQDMPLHQRTYFCPECSLVMDRDQNSARNILLRYLARLEPHKLLSGKRCTWVKPSNRHVYTGLERQNIPMINLVGDVNIHRPWILVQILPNLKTHVLARFRNRQDADI</sequence>
<evidence type="ECO:0000256" key="1">
    <source>
        <dbReference type="ARBA" id="ARBA00008761"/>
    </source>
</evidence>
<evidence type="ECO:0000256" key="3">
    <source>
        <dbReference type="ARBA" id="ARBA00023125"/>
    </source>
</evidence>
<dbReference type="InterPro" id="IPR001959">
    <property type="entry name" value="Transposase"/>
</dbReference>
<dbReference type="Pfam" id="PF01385">
    <property type="entry name" value="OrfB_IS605"/>
    <property type="match status" value="1"/>
</dbReference>
<name>A0AAV3X921_9CYAN</name>
<dbReference type="Proteomes" id="UP001050975">
    <property type="component" value="Unassembled WGS sequence"/>
</dbReference>
<keyword evidence="4" id="KW-0233">DNA recombination</keyword>
<dbReference type="GO" id="GO:0003677">
    <property type="term" value="F:DNA binding"/>
    <property type="evidence" value="ECO:0007669"/>
    <property type="project" value="UniProtKB-KW"/>
</dbReference>
<evidence type="ECO:0000259" key="5">
    <source>
        <dbReference type="Pfam" id="PF01385"/>
    </source>
</evidence>
<organism evidence="7 8">
    <name type="scientific">Microseira wollei NIES-4236</name>
    <dbReference type="NCBI Taxonomy" id="2530354"/>
    <lineage>
        <taxon>Bacteria</taxon>
        <taxon>Bacillati</taxon>
        <taxon>Cyanobacteriota</taxon>
        <taxon>Cyanophyceae</taxon>
        <taxon>Oscillatoriophycideae</taxon>
        <taxon>Aerosakkonematales</taxon>
        <taxon>Aerosakkonemataceae</taxon>
        <taxon>Microseira</taxon>
    </lineage>
</organism>